<dbReference type="OrthoDB" id="122670at2"/>
<dbReference type="Pfam" id="PF13711">
    <property type="entry name" value="DUF4160"/>
    <property type="match status" value="1"/>
</dbReference>
<reference evidence="1 2" key="1">
    <citation type="journal article" date="2018" name="Arch. Microbiol.">
        <title>New insights into the metabolic potential of the phototrophic purple bacterium Rhodopila globiformis DSM 161(T) from its draft genome sequence and evidence for a vanadium-dependent nitrogenase.</title>
        <authorList>
            <person name="Imhoff J.F."/>
            <person name="Rahn T."/>
            <person name="Kunzel S."/>
            <person name="Neulinger S.C."/>
        </authorList>
    </citation>
    <scope>NUCLEOTIDE SEQUENCE [LARGE SCALE GENOMIC DNA]</scope>
    <source>
        <strain evidence="1 2">DSM 161</strain>
    </source>
</reference>
<organism evidence="1 2">
    <name type="scientific">Rhodopila globiformis</name>
    <name type="common">Rhodopseudomonas globiformis</name>
    <dbReference type="NCBI Taxonomy" id="1071"/>
    <lineage>
        <taxon>Bacteria</taxon>
        <taxon>Pseudomonadati</taxon>
        <taxon>Pseudomonadota</taxon>
        <taxon>Alphaproteobacteria</taxon>
        <taxon>Acetobacterales</taxon>
        <taxon>Acetobacteraceae</taxon>
        <taxon>Rhodopila</taxon>
    </lineage>
</organism>
<sequence length="82" mass="9150">MPTIAIVDGVRIMMFYNDHNPPHFHARLGGDEALVAIGNLSVVRGSLPQAKLSHILAWARDHRDALALNWIRCQNNEEPQGI</sequence>
<keyword evidence="2" id="KW-1185">Reference proteome</keyword>
<dbReference type="Proteomes" id="UP000239724">
    <property type="component" value="Unassembled WGS sequence"/>
</dbReference>
<comment type="caution">
    <text evidence="1">The sequence shown here is derived from an EMBL/GenBank/DDBJ whole genome shotgun (WGS) entry which is preliminary data.</text>
</comment>
<proteinExistence type="predicted"/>
<dbReference type="EMBL" id="NHRY01000239">
    <property type="protein sequence ID" value="PPQ28721.1"/>
    <property type="molecule type" value="Genomic_DNA"/>
</dbReference>
<name>A0A2S6N268_RHOGL</name>
<dbReference type="InterPro" id="IPR025427">
    <property type="entry name" value="DUF4160"/>
</dbReference>
<evidence type="ECO:0008006" key="3">
    <source>
        <dbReference type="Google" id="ProtNLM"/>
    </source>
</evidence>
<protein>
    <recommendedName>
        <fullName evidence="3">Transcriptional regulator</fullName>
    </recommendedName>
</protein>
<accession>A0A2S6N268</accession>
<evidence type="ECO:0000313" key="1">
    <source>
        <dbReference type="EMBL" id="PPQ28721.1"/>
    </source>
</evidence>
<dbReference type="AlphaFoldDB" id="A0A2S6N268"/>
<gene>
    <name evidence="1" type="ORF">CCS01_23645</name>
</gene>
<evidence type="ECO:0000313" key="2">
    <source>
        <dbReference type="Proteomes" id="UP000239724"/>
    </source>
</evidence>